<dbReference type="AlphaFoldDB" id="A0A6J6NWT6"/>
<organism evidence="1">
    <name type="scientific">freshwater metagenome</name>
    <dbReference type="NCBI Taxonomy" id="449393"/>
    <lineage>
        <taxon>unclassified sequences</taxon>
        <taxon>metagenomes</taxon>
        <taxon>ecological metagenomes</taxon>
    </lineage>
</organism>
<reference evidence="1" key="1">
    <citation type="submission" date="2020-05" db="EMBL/GenBank/DDBJ databases">
        <authorList>
            <person name="Chiriac C."/>
            <person name="Salcher M."/>
            <person name="Ghai R."/>
            <person name="Kavagutti S V."/>
        </authorList>
    </citation>
    <scope>NUCLEOTIDE SEQUENCE</scope>
</reference>
<name>A0A6J6NWT6_9ZZZZ</name>
<sequence length="192" mass="22564">MSQLDAETVLCGTYMTFGQAIRAYATEKEMPLDSTVMFWDLFTWNLDSASKSGNLSQYSIDFLLTGTEHPARSSFHYQFTVPTDQMEWFASSTIQIRNSMEKTFLNKHDFTEETHLEIYNALHQFFIQYDPRFNEPESRILVYMWAVFLTTVLKDTTDDKVNGNQRRESAFFWLGMFACQWMVRAPFGRRTN</sequence>
<protein>
    <submittedName>
        <fullName evidence="1">Unannotated protein</fullName>
    </submittedName>
</protein>
<dbReference type="EMBL" id="CAEZXO010000004">
    <property type="protein sequence ID" value="CAB4691270.1"/>
    <property type="molecule type" value="Genomic_DNA"/>
</dbReference>
<proteinExistence type="predicted"/>
<evidence type="ECO:0000313" key="1">
    <source>
        <dbReference type="EMBL" id="CAB4691270.1"/>
    </source>
</evidence>
<gene>
    <name evidence="1" type="ORF">UFOPK2510_00707</name>
</gene>
<accession>A0A6J6NWT6</accession>